<protein>
    <submittedName>
        <fullName evidence="2">Uncharacterized protein</fullName>
    </submittedName>
</protein>
<name>A0ABN1GUQ7_9ACTN</name>
<evidence type="ECO:0000313" key="2">
    <source>
        <dbReference type="EMBL" id="GAA0620075.1"/>
    </source>
</evidence>
<evidence type="ECO:0000313" key="3">
    <source>
        <dbReference type="Proteomes" id="UP001500957"/>
    </source>
</evidence>
<reference evidence="2 3" key="1">
    <citation type="journal article" date="2019" name="Int. J. Syst. Evol. Microbiol.">
        <title>The Global Catalogue of Microorganisms (GCM) 10K type strain sequencing project: providing services to taxonomists for standard genome sequencing and annotation.</title>
        <authorList>
            <consortium name="The Broad Institute Genomics Platform"/>
            <consortium name="The Broad Institute Genome Sequencing Center for Infectious Disease"/>
            <person name="Wu L."/>
            <person name="Ma J."/>
        </authorList>
    </citation>
    <scope>NUCLEOTIDE SEQUENCE [LARGE SCALE GENOMIC DNA]</scope>
    <source>
        <strain evidence="2 3">JCM 10671</strain>
    </source>
</reference>
<proteinExistence type="predicted"/>
<gene>
    <name evidence="2" type="ORF">GCM10009547_23250</name>
</gene>
<organism evidence="2 3">
    <name type="scientific">Sporichthya brevicatena</name>
    <dbReference type="NCBI Taxonomy" id="171442"/>
    <lineage>
        <taxon>Bacteria</taxon>
        <taxon>Bacillati</taxon>
        <taxon>Actinomycetota</taxon>
        <taxon>Actinomycetes</taxon>
        <taxon>Sporichthyales</taxon>
        <taxon>Sporichthyaceae</taxon>
        <taxon>Sporichthya</taxon>
    </lineage>
</organism>
<accession>A0ABN1GUQ7</accession>
<dbReference type="Proteomes" id="UP001500957">
    <property type="component" value="Unassembled WGS sequence"/>
</dbReference>
<feature type="region of interest" description="Disordered" evidence="1">
    <location>
        <begin position="113"/>
        <end position="134"/>
    </location>
</feature>
<sequence length="134" mass="14791">MTDQPIDEVVNCEIHEAYRVEFAAIEDVDWASYAAPDADNALQVWLGKDTEAGDTELLNLLKYESRSSFADQVIFAGLFGDGTTHASITASKQPGGDVWAVTHAVVCTLEEVPPEEAEEEDEFGYLEDDDLFEE</sequence>
<keyword evidence="3" id="KW-1185">Reference proteome</keyword>
<evidence type="ECO:0000256" key="1">
    <source>
        <dbReference type="SAM" id="MobiDB-lite"/>
    </source>
</evidence>
<dbReference type="EMBL" id="BAAAHE010000017">
    <property type="protein sequence ID" value="GAA0620075.1"/>
    <property type="molecule type" value="Genomic_DNA"/>
</dbReference>
<comment type="caution">
    <text evidence="2">The sequence shown here is derived from an EMBL/GenBank/DDBJ whole genome shotgun (WGS) entry which is preliminary data.</text>
</comment>
<dbReference type="RefSeq" id="WP_344604843.1">
    <property type="nucleotide sequence ID" value="NZ_BAAAHE010000017.1"/>
</dbReference>